<dbReference type="InterPro" id="IPR016040">
    <property type="entry name" value="NAD(P)-bd_dom"/>
</dbReference>
<evidence type="ECO:0000313" key="5">
    <source>
        <dbReference type="EMBL" id="KAH0598175.1"/>
    </source>
</evidence>
<keyword evidence="6" id="KW-1185">Reference proteome</keyword>
<dbReference type="AlphaFoldDB" id="A0A9P8MD90"/>
<evidence type="ECO:0000259" key="4">
    <source>
        <dbReference type="Pfam" id="PF13460"/>
    </source>
</evidence>
<dbReference type="Gene3D" id="3.40.50.720">
    <property type="entry name" value="NAD(P)-binding Rossmann-like Domain"/>
    <property type="match status" value="1"/>
</dbReference>
<dbReference type="InterPro" id="IPR051609">
    <property type="entry name" value="NmrA/Isoflavone_reductase-like"/>
</dbReference>
<evidence type="ECO:0000256" key="1">
    <source>
        <dbReference type="ARBA" id="ARBA00005725"/>
    </source>
</evidence>
<comment type="similarity">
    <text evidence="1">Belongs to the NmrA-type oxidoreductase family. Isoflavone reductase subfamily.</text>
</comment>
<organism evidence="5 6">
    <name type="scientific">Metarhizium humberi</name>
    <dbReference type="NCBI Taxonomy" id="2596975"/>
    <lineage>
        <taxon>Eukaryota</taxon>
        <taxon>Fungi</taxon>
        <taxon>Dikarya</taxon>
        <taxon>Ascomycota</taxon>
        <taxon>Pezizomycotina</taxon>
        <taxon>Sordariomycetes</taxon>
        <taxon>Hypocreomycetidae</taxon>
        <taxon>Hypocreales</taxon>
        <taxon>Clavicipitaceae</taxon>
        <taxon>Metarhizium</taxon>
    </lineage>
</organism>
<dbReference type="SUPFAM" id="SSF51735">
    <property type="entry name" value="NAD(P)-binding Rossmann-fold domains"/>
    <property type="match status" value="1"/>
</dbReference>
<accession>A0A9P8MD90</accession>
<feature type="domain" description="NAD(P)-binding" evidence="4">
    <location>
        <begin position="8"/>
        <end position="169"/>
    </location>
</feature>
<evidence type="ECO:0000256" key="2">
    <source>
        <dbReference type="ARBA" id="ARBA00022857"/>
    </source>
</evidence>
<dbReference type="Proteomes" id="UP000764110">
    <property type="component" value="Unassembled WGS sequence"/>
</dbReference>
<proteinExistence type="inferred from homology"/>
<evidence type="ECO:0000256" key="3">
    <source>
        <dbReference type="ARBA" id="ARBA00023002"/>
    </source>
</evidence>
<dbReference type="Gene3D" id="3.90.25.10">
    <property type="entry name" value="UDP-galactose 4-epimerase, domain 1"/>
    <property type="match status" value="1"/>
</dbReference>
<dbReference type="Pfam" id="PF13460">
    <property type="entry name" value="NAD_binding_10"/>
    <property type="match status" value="1"/>
</dbReference>
<gene>
    <name evidence="5" type="ORF">MHUMG1_03468</name>
</gene>
<evidence type="ECO:0000313" key="6">
    <source>
        <dbReference type="Proteomes" id="UP000764110"/>
    </source>
</evidence>
<name>A0A9P8MD90_9HYPO</name>
<keyword evidence="3" id="KW-0560">Oxidoreductase</keyword>
<reference evidence="5 6" key="1">
    <citation type="submission" date="2020-07" db="EMBL/GenBank/DDBJ databases">
        <title>Metarhizium humberi genome.</title>
        <authorList>
            <person name="Lysoe E."/>
        </authorList>
    </citation>
    <scope>NUCLEOTIDE SEQUENCE [LARGE SCALE GENOMIC DNA]</scope>
    <source>
        <strain evidence="5 6">ESALQ1638</strain>
    </source>
</reference>
<dbReference type="InterPro" id="IPR036291">
    <property type="entry name" value="NAD(P)-bd_dom_sf"/>
</dbReference>
<sequence>MVVVAVAGGTGGVGRTVLDAIAKSGQHQAIVLSRTTSVSTAVGEPKRFAVDYNNVEQMKKILQENNVQVVVSALLLLDEAVAQSQINLIRAAAQSGTVTKFIPSEYYIDFHAPIPYVSLQSILSRQRFSLFSTSGADLFTNFQLEAEAELSRHAQLTWTLIRVGIFLDHLTMPHNPKTTYITPFWVFVDIDHEQCVFPGDGSQPLVLTHSQDLAAYIERLVGLPAENWPRESVVASNKLLVKDLEALVNKVTGKKFIVAYDSVEDIHKGHITQLPSNTAVFQDPAKGEMFREVERQVMLSMLSGAHDLPGKNLAELFPEVQTTDIEDFFRAGWTLKQSRAP</sequence>
<keyword evidence="2" id="KW-0521">NADP</keyword>
<dbReference type="PANTHER" id="PTHR47706">
    <property type="entry name" value="NMRA-LIKE FAMILY PROTEIN"/>
    <property type="match status" value="1"/>
</dbReference>
<comment type="caution">
    <text evidence="5">The sequence shown here is derived from an EMBL/GenBank/DDBJ whole genome shotgun (WGS) entry which is preliminary data.</text>
</comment>
<protein>
    <recommendedName>
        <fullName evidence="4">NAD(P)-binding domain-containing protein</fullName>
    </recommendedName>
</protein>
<dbReference type="GO" id="GO:0016491">
    <property type="term" value="F:oxidoreductase activity"/>
    <property type="evidence" value="ECO:0007669"/>
    <property type="project" value="UniProtKB-KW"/>
</dbReference>
<dbReference type="PANTHER" id="PTHR47706:SF4">
    <property type="entry name" value="NMRA-LIKE DOMAIN-CONTAINING PROTEIN"/>
    <property type="match status" value="1"/>
</dbReference>
<dbReference type="EMBL" id="JACEFI010000005">
    <property type="protein sequence ID" value="KAH0598175.1"/>
    <property type="molecule type" value="Genomic_DNA"/>
</dbReference>